<dbReference type="PANTHER" id="PTHR15749:SF4">
    <property type="entry name" value="FANCONI-ASSOCIATED NUCLEASE 1"/>
    <property type="match status" value="1"/>
</dbReference>
<reference evidence="13" key="1">
    <citation type="journal article" date="2019" name="Int. J. Syst. Evol. Microbiol.">
        <title>The Global Catalogue of Microorganisms (GCM) 10K type strain sequencing project: providing services to taxonomists for standard genome sequencing and annotation.</title>
        <authorList>
            <consortium name="The Broad Institute Genomics Platform"/>
            <consortium name="The Broad Institute Genome Sequencing Center for Infectious Disease"/>
            <person name="Wu L."/>
            <person name="Ma J."/>
        </authorList>
    </citation>
    <scope>NUCLEOTIDE SEQUENCE [LARGE SCALE GENOMIC DNA]</scope>
    <source>
        <strain evidence="13">CGMCC 4.5798</strain>
    </source>
</reference>
<evidence type="ECO:0000256" key="3">
    <source>
        <dbReference type="ARBA" id="ARBA00001946"/>
    </source>
</evidence>
<name>A0ABW0RS28_9BURK</name>
<evidence type="ECO:0000256" key="9">
    <source>
        <dbReference type="ARBA" id="ARBA00022842"/>
    </source>
</evidence>
<comment type="catalytic activity">
    <reaction evidence="1">
        <text>Hydrolytically removes 5'-nucleotides successively from the 3'-hydroxy termini of 3'-hydroxy-terminated oligonucleotides.</text>
        <dbReference type="EC" id="3.1.4.1"/>
    </reaction>
</comment>
<dbReference type="InterPro" id="IPR049125">
    <property type="entry name" value="FAN1-like_WH"/>
</dbReference>
<evidence type="ECO:0000256" key="1">
    <source>
        <dbReference type="ARBA" id="ARBA00000983"/>
    </source>
</evidence>
<dbReference type="InterPro" id="IPR040603">
    <property type="entry name" value="FAN1_SAP_bact"/>
</dbReference>
<organism evidence="12 13">
    <name type="scientific">Massilia aerilata</name>
    <dbReference type="NCBI Taxonomy" id="453817"/>
    <lineage>
        <taxon>Bacteria</taxon>
        <taxon>Pseudomonadati</taxon>
        <taxon>Pseudomonadota</taxon>
        <taxon>Betaproteobacteria</taxon>
        <taxon>Burkholderiales</taxon>
        <taxon>Oxalobacteraceae</taxon>
        <taxon>Telluria group</taxon>
        <taxon>Massilia</taxon>
    </lineage>
</organism>
<dbReference type="Pfam" id="PF18081">
    <property type="entry name" value="FANC_SAP"/>
    <property type="match status" value="1"/>
</dbReference>
<dbReference type="EC" id="3.1.4.1" evidence="5"/>
<evidence type="ECO:0000256" key="8">
    <source>
        <dbReference type="ARBA" id="ARBA00022801"/>
    </source>
</evidence>
<dbReference type="InterPro" id="IPR011856">
    <property type="entry name" value="tRNA_endonuc-like_dom_sf"/>
</dbReference>
<protein>
    <recommendedName>
        <fullName evidence="5">phosphodiesterase I</fullName>
        <ecNumber evidence="5">3.1.4.1</ecNumber>
    </recommendedName>
</protein>
<comment type="cofactor">
    <cofactor evidence="3">
        <name>Mg(2+)</name>
        <dbReference type="ChEBI" id="CHEBI:18420"/>
    </cofactor>
</comment>
<gene>
    <name evidence="12" type="ORF">ACFPO9_03805</name>
</gene>
<sequence>MIRVLENEFYYLDNFQRVLDWITQRYADLLDGEERAFIEAFAGLPRPAQALFVRMVMRKGSLFRASKMNYPEIGCPVAAAQALLPTGWIVADPVLGIDALFELLVKPEIVDAFALKAPLKAARKDEQLEALRGQHAEPRPFSAWYAGCPDTVWTIQVKPLCDRLRLVFFGNLHQDWTEFVLADLGLFRFEQVEFSEASRGFRSRRDIEHYLQLHACRERFYELEPGCEAFREVLQAVLQDVPRHGFDNDWLDSRREKLLFAIGQQFEKDKDWETAHAVYAGCRFPGARSRAMRVLEKDEKFDQAYALFCAAEQAPESEAERQHLLRIGPRLARKLGHAKVKARKAPPPARLDLNLPRISTGPGGEWRVEGVVLEHLHRDEAPVFYVENTLANTLFGLLCWPAVFAAIPGAFFHPFHRGPADLYSPDFHQRRAREFGACLARLDDGSHVEAILATWEEKAGIQSPFVAWDYLDRAILETALHCIPAAHLKLWCQRILQDVKDNRTGFPDLIQFFPAEARYEMIEVKGPGDRLQDNQLRWIEYCREHGMPVTVCYLQWQEAA</sequence>
<dbReference type="Gene3D" id="3.40.1350.10">
    <property type="match status" value="1"/>
</dbReference>
<evidence type="ECO:0000256" key="6">
    <source>
        <dbReference type="ARBA" id="ARBA00022722"/>
    </source>
</evidence>
<evidence type="ECO:0000256" key="10">
    <source>
        <dbReference type="ARBA" id="ARBA00023211"/>
    </source>
</evidence>
<dbReference type="EMBL" id="JBHSMZ010000001">
    <property type="protein sequence ID" value="MFC5547636.1"/>
    <property type="molecule type" value="Genomic_DNA"/>
</dbReference>
<dbReference type="RefSeq" id="WP_379767281.1">
    <property type="nucleotide sequence ID" value="NZ_JBHSMZ010000001.1"/>
</dbReference>
<dbReference type="Pfam" id="PF08774">
    <property type="entry name" value="VRR_NUC"/>
    <property type="match status" value="1"/>
</dbReference>
<accession>A0ABW0RS28</accession>
<evidence type="ECO:0000256" key="4">
    <source>
        <dbReference type="ARBA" id="ARBA00005533"/>
    </source>
</evidence>
<feature type="domain" description="VRR-NUC" evidence="11">
    <location>
        <begin position="442"/>
        <end position="556"/>
    </location>
</feature>
<evidence type="ECO:0000259" key="11">
    <source>
        <dbReference type="SMART" id="SM00990"/>
    </source>
</evidence>
<dbReference type="InterPro" id="IPR014883">
    <property type="entry name" value="VRR_NUC"/>
</dbReference>
<evidence type="ECO:0000313" key="13">
    <source>
        <dbReference type="Proteomes" id="UP001596086"/>
    </source>
</evidence>
<dbReference type="Pfam" id="PF21315">
    <property type="entry name" value="FAN1_HTH"/>
    <property type="match status" value="1"/>
</dbReference>
<dbReference type="Proteomes" id="UP001596086">
    <property type="component" value="Unassembled WGS sequence"/>
</dbReference>
<proteinExistence type="inferred from homology"/>
<comment type="similarity">
    <text evidence="4">Belongs to the FAN1 family.</text>
</comment>
<keyword evidence="9" id="KW-0460">Magnesium</keyword>
<evidence type="ECO:0000256" key="5">
    <source>
        <dbReference type="ARBA" id="ARBA00012029"/>
    </source>
</evidence>
<keyword evidence="7" id="KW-0479">Metal-binding</keyword>
<evidence type="ECO:0000256" key="2">
    <source>
        <dbReference type="ARBA" id="ARBA00001936"/>
    </source>
</evidence>
<dbReference type="InterPro" id="IPR033315">
    <property type="entry name" value="Fan1-like"/>
</dbReference>
<keyword evidence="13" id="KW-1185">Reference proteome</keyword>
<comment type="caution">
    <text evidence="12">The sequence shown here is derived from an EMBL/GenBank/DDBJ whole genome shotgun (WGS) entry which is preliminary data.</text>
</comment>
<dbReference type="PANTHER" id="PTHR15749">
    <property type="entry name" value="FANCONI-ASSOCIATED NUCLEASE 1"/>
    <property type="match status" value="1"/>
</dbReference>
<keyword evidence="6" id="KW-0540">Nuclease</keyword>
<evidence type="ECO:0000313" key="12">
    <source>
        <dbReference type="EMBL" id="MFC5547636.1"/>
    </source>
</evidence>
<keyword evidence="10" id="KW-0464">Manganese</keyword>
<comment type="cofactor">
    <cofactor evidence="2">
        <name>Mn(2+)</name>
        <dbReference type="ChEBI" id="CHEBI:29035"/>
    </cofactor>
</comment>
<dbReference type="SMART" id="SM00990">
    <property type="entry name" value="VRR_NUC"/>
    <property type="match status" value="1"/>
</dbReference>
<evidence type="ECO:0000256" key="7">
    <source>
        <dbReference type="ARBA" id="ARBA00022723"/>
    </source>
</evidence>
<keyword evidence="8" id="KW-0378">Hydrolase</keyword>